<evidence type="ECO:0000313" key="1">
    <source>
        <dbReference type="EMBL" id="SBA18926.1"/>
    </source>
</evidence>
<protein>
    <submittedName>
        <fullName evidence="1">Uncharacterized protein</fullName>
    </submittedName>
</protein>
<accession>A0AAX2BNN6</accession>
<reference evidence="1 2" key="1">
    <citation type="submission" date="2016-04" db="EMBL/GenBank/DDBJ databases">
        <authorList>
            <person name="Regsiter A."/>
            <person name="William W."/>
        </authorList>
    </citation>
    <scope>NUCLEOTIDE SEQUENCE [LARGE SCALE GENOMIC DNA]</scope>
    <source>
        <strain evidence="1 2">92</strain>
    </source>
</reference>
<evidence type="ECO:0000313" key="2">
    <source>
        <dbReference type="Proteomes" id="UP000245995"/>
    </source>
</evidence>
<gene>
    <name evidence="1" type="ORF">CITRO92_4139</name>
</gene>
<dbReference type="AlphaFoldDB" id="A0AAX2BNN6"/>
<dbReference type="EMBL" id="LT556085">
    <property type="protein sequence ID" value="SBA18926.1"/>
    <property type="molecule type" value="Genomic_DNA"/>
</dbReference>
<proteinExistence type="predicted"/>
<organism evidence="1 2">
    <name type="scientific">Citrobacter amalonaticus</name>
    <dbReference type="NCBI Taxonomy" id="35703"/>
    <lineage>
        <taxon>Bacteria</taxon>
        <taxon>Pseudomonadati</taxon>
        <taxon>Pseudomonadota</taxon>
        <taxon>Gammaproteobacteria</taxon>
        <taxon>Enterobacterales</taxon>
        <taxon>Enterobacteriaceae</taxon>
        <taxon>Citrobacter</taxon>
    </lineage>
</organism>
<name>A0AAX2BNN6_CITAM</name>
<dbReference type="Proteomes" id="UP000245995">
    <property type="component" value="Chromosome CITRO92"/>
</dbReference>
<sequence>MNHGALYLIDICNQDVNYVVMESVKQLMLYAVMLGMRRLMAILVLMKKQGVA</sequence>